<accession>A0A410PYR0</accession>
<dbReference type="KEGG" id="amij:EQM06_12505"/>
<reference evidence="1 2" key="1">
    <citation type="submission" date="2019-01" db="EMBL/GenBank/DDBJ databases">
        <title>Draft genomes of a novel of Aminipila strains.</title>
        <authorList>
            <person name="Ma S."/>
        </authorList>
    </citation>
    <scope>NUCLEOTIDE SEQUENCE [LARGE SCALE GENOMIC DNA]</scope>
    <source>
        <strain evidence="2">JN-39</strain>
    </source>
</reference>
<sequence length="181" mass="21449">MKNLKISKRALTILLVFSIMVSIFNAYQFYSLKQFIYKEYIMFFSNTVLSMDMEFLGNKDMTSNELRDVIYKYNSIVNNDIVNKNSFYKNYSKIDPNFKKLYQKQFSLLLRLGNVSNDKYTDKQICATRQLVNKITKKTSQNKDIVKIRKGQTVKVPKDIYLLFQDIDSTIEITNEKNQLY</sequence>
<dbReference type="RefSeq" id="WP_128746683.1">
    <property type="nucleotide sequence ID" value="NZ_CP035281.1"/>
</dbReference>
<name>A0A410PYR0_9FIRM</name>
<proteinExistence type="predicted"/>
<dbReference type="EMBL" id="CP035281">
    <property type="protein sequence ID" value="QAT43976.1"/>
    <property type="molecule type" value="Genomic_DNA"/>
</dbReference>
<evidence type="ECO:0000313" key="1">
    <source>
        <dbReference type="EMBL" id="QAT43976.1"/>
    </source>
</evidence>
<evidence type="ECO:0000313" key="2">
    <source>
        <dbReference type="Proteomes" id="UP000287601"/>
    </source>
</evidence>
<dbReference type="AlphaFoldDB" id="A0A410PYR0"/>
<protein>
    <submittedName>
        <fullName evidence="1">Uncharacterized protein</fullName>
    </submittedName>
</protein>
<gene>
    <name evidence="1" type="ORF">EQM06_12505</name>
</gene>
<keyword evidence="2" id="KW-1185">Reference proteome</keyword>
<organism evidence="1 2">
    <name type="scientific">Aminipila luticellarii</name>
    <dbReference type="NCBI Taxonomy" id="2507160"/>
    <lineage>
        <taxon>Bacteria</taxon>
        <taxon>Bacillati</taxon>
        <taxon>Bacillota</taxon>
        <taxon>Clostridia</taxon>
        <taxon>Peptostreptococcales</taxon>
        <taxon>Anaerovoracaceae</taxon>
        <taxon>Aminipila</taxon>
    </lineage>
</organism>
<dbReference type="Proteomes" id="UP000287601">
    <property type="component" value="Chromosome"/>
</dbReference>